<dbReference type="Pfam" id="PF02082">
    <property type="entry name" value="Rrf2"/>
    <property type="match status" value="1"/>
</dbReference>
<keyword evidence="3" id="KW-1185">Reference proteome</keyword>
<dbReference type="GO" id="GO:0005829">
    <property type="term" value="C:cytosol"/>
    <property type="evidence" value="ECO:0007669"/>
    <property type="project" value="TreeGrafter"/>
</dbReference>
<evidence type="ECO:0000256" key="1">
    <source>
        <dbReference type="ARBA" id="ARBA00023125"/>
    </source>
</evidence>
<evidence type="ECO:0000313" key="2">
    <source>
        <dbReference type="EMBL" id="SNZ20755.1"/>
    </source>
</evidence>
<dbReference type="OrthoDB" id="9795923at2"/>
<reference evidence="2 3" key="1">
    <citation type="submission" date="2017-09" db="EMBL/GenBank/DDBJ databases">
        <authorList>
            <person name="Ehlers B."/>
            <person name="Leendertz F.H."/>
        </authorList>
    </citation>
    <scope>NUCLEOTIDE SEQUENCE [LARGE SCALE GENOMIC DNA]</scope>
    <source>
        <strain evidence="2 3">DSM 18289</strain>
    </source>
</reference>
<dbReference type="GO" id="GO:0003700">
    <property type="term" value="F:DNA-binding transcription factor activity"/>
    <property type="evidence" value="ECO:0007669"/>
    <property type="project" value="TreeGrafter"/>
</dbReference>
<dbReference type="EMBL" id="OBEL01000005">
    <property type="protein sequence ID" value="SNZ20755.1"/>
    <property type="molecule type" value="Genomic_DNA"/>
</dbReference>
<organism evidence="2 3">
    <name type="scientific">Cohaesibacter gelatinilyticus</name>
    <dbReference type="NCBI Taxonomy" id="372072"/>
    <lineage>
        <taxon>Bacteria</taxon>
        <taxon>Pseudomonadati</taxon>
        <taxon>Pseudomonadota</taxon>
        <taxon>Alphaproteobacteria</taxon>
        <taxon>Hyphomicrobiales</taxon>
        <taxon>Cohaesibacteraceae</taxon>
    </lineage>
</organism>
<dbReference type="InterPro" id="IPR036388">
    <property type="entry name" value="WH-like_DNA-bd_sf"/>
</dbReference>
<dbReference type="PANTHER" id="PTHR33221:SF4">
    <property type="entry name" value="HTH-TYPE TRANSCRIPTIONAL REPRESSOR NSRR"/>
    <property type="match status" value="1"/>
</dbReference>
<dbReference type="Proteomes" id="UP000219439">
    <property type="component" value="Unassembled WGS sequence"/>
</dbReference>
<sequence>MRLTQQANYSVRILMYCAAKREEFAKVSEIARVYDISEYHLFKILPILVSNGFITTHRGRNGGLKLAKEPKDITLGEIIRAAEENFHLADCFDEGSYDCPLLSMCDFNHALNDALEAFLKALDKYTLADLTQKEGDMRNLLHIEDPKASAKPVLN</sequence>
<dbReference type="Gene3D" id="1.10.10.10">
    <property type="entry name" value="Winged helix-like DNA-binding domain superfamily/Winged helix DNA-binding domain"/>
    <property type="match status" value="1"/>
</dbReference>
<dbReference type="PROSITE" id="PS51197">
    <property type="entry name" value="HTH_RRF2_2"/>
    <property type="match status" value="1"/>
</dbReference>
<gene>
    <name evidence="2" type="ORF">SAMN06265368_3865</name>
</gene>
<evidence type="ECO:0000313" key="3">
    <source>
        <dbReference type="Proteomes" id="UP000219439"/>
    </source>
</evidence>
<protein>
    <submittedName>
        <fullName evidence="2">Transcriptional regulator, BadM/Rrf2 family</fullName>
    </submittedName>
</protein>
<dbReference type="PANTHER" id="PTHR33221">
    <property type="entry name" value="WINGED HELIX-TURN-HELIX TRANSCRIPTIONAL REGULATOR, RRF2 FAMILY"/>
    <property type="match status" value="1"/>
</dbReference>
<accession>A0A285PGA5</accession>
<keyword evidence="1" id="KW-0238">DNA-binding</keyword>
<dbReference type="InterPro" id="IPR000944">
    <property type="entry name" value="Tscrpt_reg_Rrf2"/>
</dbReference>
<dbReference type="RefSeq" id="WP_097155110.1">
    <property type="nucleotide sequence ID" value="NZ_OBEL01000005.1"/>
</dbReference>
<dbReference type="AlphaFoldDB" id="A0A285PGA5"/>
<dbReference type="NCBIfam" id="TIGR00738">
    <property type="entry name" value="rrf2_super"/>
    <property type="match status" value="1"/>
</dbReference>
<name>A0A285PGA5_9HYPH</name>
<dbReference type="InterPro" id="IPR036390">
    <property type="entry name" value="WH_DNA-bd_sf"/>
</dbReference>
<proteinExistence type="predicted"/>
<dbReference type="GO" id="GO:0003677">
    <property type="term" value="F:DNA binding"/>
    <property type="evidence" value="ECO:0007669"/>
    <property type="project" value="UniProtKB-KW"/>
</dbReference>
<dbReference type="SUPFAM" id="SSF46785">
    <property type="entry name" value="Winged helix' DNA-binding domain"/>
    <property type="match status" value="1"/>
</dbReference>